<dbReference type="InterPro" id="IPR018712">
    <property type="entry name" value="Tle1-like_cat"/>
</dbReference>
<comment type="caution">
    <text evidence="2">The sequence shown here is derived from an EMBL/GenBank/DDBJ whole genome shotgun (WGS) entry which is preliminary data.</text>
</comment>
<organism evidence="2 3">
    <name type="scientific">Friedmanniomyces endolithicus</name>
    <dbReference type="NCBI Taxonomy" id="329885"/>
    <lineage>
        <taxon>Eukaryota</taxon>
        <taxon>Fungi</taxon>
        <taxon>Dikarya</taxon>
        <taxon>Ascomycota</taxon>
        <taxon>Pezizomycotina</taxon>
        <taxon>Dothideomycetes</taxon>
        <taxon>Dothideomycetidae</taxon>
        <taxon>Mycosphaerellales</taxon>
        <taxon>Teratosphaeriaceae</taxon>
        <taxon>Friedmanniomyces</taxon>
    </lineage>
</organism>
<dbReference type="EMBL" id="NAJP01000057">
    <property type="protein sequence ID" value="TKA36796.1"/>
    <property type="molecule type" value="Genomic_DNA"/>
</dbReference>
<accession>A0A4U0UP58</accession>
<dbReference type="PANTHER" id="PTHR33840:SF1">
    <property type="entry name" value="TLE1 PHOSPHOLIPASE DOMAIN-CONTAINING PROTEIN"/>
    <property type="match status" value="1"/>
</dbReference>
<name>A0A4U0UP58_9PEZI</name>
<feature type="domain" description="T6SS Phospholipase effector Tle1-like catalytic" evidence="1">
    <location>
        <begin position="22"/>
        <end position="340"/>
    </location>
</feature>
<gene>
    <name evidence="2" type="ORF">B0A54_11667</name>
</gene>
<dbReference type="Proteomes" id="UP000310066">
    <property type="component" value="Unassembled WGS sequence"/>
</dbReference>
<evidence type="ECO:0000313" key="2">
    <source>
        <dbReference type="EMBL" id="TKA36796.1"/>
    </source>
</evidence>
<reference evidence="2 3" key="1">
    <citation type="submission" date="2017-03" db="EMBL/GenBank/DDBJ databases">
        <title>Genomes of endolithic fungi from Antarctica.</title>
        <authorList>
            <person name="Coleine C."/>
            <person name="Masonjones S."/>
            <person name="Stajich J.E."/>
        </authorList>
    </citation>
    <scope>NUCLEOTIDE SEQUENCE [LARGE SCALE GENOMIC DNA]</scope>
    <source>
        <strain evidence="2 3">CCFEE 5311</strain>
    </source>
</reference>
<dbReference type="PANTHER" id="PTHR33840">
    <property type="match status" value="1"/>
</dbReference>
<evidence type="ECO:0000259" key="1">
    <source>
        <dbReference type="Pfam" id="PF09994"/>
    </source>
</evidence>
<dbReference type="STRING" id="329885.A0A4U0UP58"/>
<dbReference type="OrthoDB" id="3057168at2759"/>
<evidence type="ECO:0000313" key="3">
    <source>
        <dbReference type="Proteomes" id="UP000310066"/>
    </source>
</evidence>
<proteinExistence type="predicted"/>
<protein>
    <recommendedName>
        <fullName evidence="1">T6SS Phospholipase effector Tle1-like catalytic domain-containing protein</fullName>
    </recommendedName>
</protein>
<dbReference type="AlphaFoldDB" id="A0A4U0UP58"/>
<sequence>MAGSRHDSVAREEERMRVKLPKKLIVCCDGTWTDSINGWVNGSWGQPGHLQSPSNVTRIARAIRQEDDEHHPQIVYYQAGIGTGIGLYNHLAGGGTGLGLCENVREAYTFLANNYSKHDGLVPDDSMFLLGFSRGAYTARTLGGFICTMGILAKQAMPHFYECFEDWEHAGDKHYPPMFFTNYYKHHEDLAEVEKRWPDESLSRSGDSLDREEYFRQYFKILLDLGLTQKVTINAIGVFDTVGALGIPVNPLLQRAFPFLPSFIRTYRFFDTKLHNSISNAFHALALDERRFPYSPAVWERQDGCTTNLEQVWFPGTHNNVGGSYADAGIADITLAWMMDRMAGNMLEKREEFRCREWIKFDDEYLDRWCHCQQDYLQKHPEDQHKGWGRGKLYDSCTLPQSLAGERKRAPGRYHATIYDTGKTDPNTLLKDTQEQIHSCVRARIDLGGLAVEADEKQTFPFGLEIRPWFTALWRWLTGAKPRTYLPQSKKGPLHGWQLKDNHASHDAPNFDIAVSSGGLEDVHWEYTGSAWVGRTEMPEARLGEYEMRLLGKDEGLAGKMEFSNNGWRWLKRPKNPTRHGRTMPTGS</sequence>
<dbReference type="Pfam" id="PF09994">
    <property type="entry name" value="T6SS_Tle1-like_cat"/>
    <property type="match status" value="1"/>
</dbReference>